<accession>A0ABN7SUI2</accession>
<sequence length="140" mass="15419">MFLFGGYQDPKKIAKIDECLIEDTGKRLINDFYAGTGSLITIPEVVEETVLCNSDSAALKCESFNGETIRAISDVKVQHKRACMSLYHGQAAIIAGYQSSSVEILEFSGWQDLTTHPGGSKFYYHTCASTEDGIITRPRT</sequence>
<gene>
    <name evidence="1" type="ORF">OKIOD_LOCUS10055</name>
</gene>
<name>A0ABN7SUI2_OIKDI</name>
<dbReference type="Proteomes" id="UP001158576">
    <property type="component" value="Chromosome 1"/>
</dbReference>
<protein>
    <submittedName>
        <fullName evidence="1">Oidioi.mRNA.OKI2018_I69.chr1.g1290.t1.cds</fullName>
    </submittedName>
</protein>
<proteinExistence type="predicted"/>
<evidence type="ECO:0000313" key="2">
    <source>
        <dbReference type="Proteomes" id="UP001158576"/>
    </source>
</evidence>
<reference evidence="1 2" key="1">
    <citation type="submission" date="2021-04" db="EMBL/GenBank/DDBJ databases">
        <authorList>
            <person name="Bliznina A."/>
        </authorList>
    </citation>
    <scope>NUCLEOTIDE SEQUENCE [LARGE SCALE GENOMIC DNA]</scope>
</reference>
<keyword evidence="2" id="KW-1185">Reference proteome</keyword>
<dbReference type="EMBL" id="OU015566">
    <property type="protein sequence ID" value="CAG5104512.1"/>
    <property type="molecule type" value="Genomic_DNA"/>
</dbReference>
<organism evidence="1 2">
    <name type="scientific">Oikopleura dioica</name>
    <name type="common">Tunicate</name>
    <dbReference type="NCBI Taxonomy" id="34765"/>
    <lineage>
        <taxon>Eukaryota</taxon>
        <taxon>Metazoa</taxon>
        <taxon>Chordata</taxon>
        <taxon>Tunicata</taxon>
        <taxon>Appendicularia</taxon>
        <taxon>Copelata</taxon>
        <taxon>Oikopleuridae</taxon>
        <taxon>Oikopleura</taxon>
    </lineage>
</organism>
<evidence type="ECO:0000313" key="1">
    <source>
        <dbReference type="EMBL" id="CAG5104512.1"/>
    </source>
</evidence>